<evidence type="ECO:0000313" key="2">
    <source>
        <dbReference type="Proteomes" id="UP000600080"/>
    </source>
</evidence>
<dbReference type="GeneID" id="301546169"/>
<dbReference type="RefSeq" id="WP_189095547.1">
    <property type="nucleotide sequence ID" value="NZ_BMND01000001.1"/>
</dbReference>
<sequence>MTSLAEDWLAPWAAKARSALEGGALAGFLVDLATTAPALGRDTAHTVSLPVHPAARALGTSPEALTTALARLSEAGLLTYSFEGDSDAAHATITLLPAVPSADPFE</sequence>
<reference evidence="2" key="1">
    <citation type="journal article" date="2019" name="Int. J. Syst. Evol. Microbiol.">
        <title>The Global Catalogue of Microorganisms (GCM) 10K type strain sequencing project: providing services to taxonomists for standard genome sequencing and annotation.</title>
        <authorList>
            <consortium name="The Broad Institute Genomics Platform"/>
            <consortium name="The Broad Institute Genome Sequencing Center for Infectious Disease"/>
            <person name="Wu L."/>
            <person name="Ma J."/>
        </authorList>
    </citation>
    <scope>NUCLEOTIDE SEQUENCE [LARGE SCALE GENOMIC DNA]</scope>
    <source>
        <strain evidence="2">CGMCC 4.7323</strain>
    </source>
</reference>
<keyword evidence="2" id="KW-1185">Reference proteome</keyword>
<accession>A0ABQ2IVT4</accession>
<gene>
    <name evidence="1" type="ORF">GCM10012285_02590</name>
</gene>
<name>A0ABQ2IVT4_9ACTN</name>
<evidence type="ECO:0008006" key="3">
    <source>
        <dbReference type="Google" id="ProtNLM"/>
    </source>
</evidence>
<dbReference type="Proteomes" id="UP000600080">
    <property type="component" value="Unassembled WGS sequence"/>
</dbReference>
<comment type="caution">
    <text evidence="1">The sequence shown here is derived from an EMBL/GenBank/DDBJ whole genome shotgun (WGS) entry which is preliminary data.</text>
</comment>
<organism evidence="1 2">
    <name type="scientific">Streptomyces kronopolitis</name>
    <dbReference type="NCBI Taxonomy" id="1612435"/>
    <lineage>
        <taxon>Bacteria</taxon>
        <taxon>Bacillati</taxon>
        <taxon>Actinomycetota</taxon>
        <taxon>Actinomycetes</taxon>
        <taxon>Kitasatosporales</taxon>
        <taxon>Streptomycetaceae</taxon>
        <taxon>Streptomyces</taxon>
    </lineage>
</organism>
<proteinExistence type="predicted"/>
<protein>
    <recommendedName>
        <fullName evidence="3">MarR family transcriptional regulator</fullName>
    </recommendedName>
</protein>
<dbReference type="EMBL" id="BMND01000001">
    <property type="protein sequence ID" value="GGN32429.1"/>
    <property type="molecule type" value="Genomic_DNA"/>
</dbReference>
<evidence type="ECO:0000313" key="1">
    <source>
        <dbReference type="EMBL" id="GGN32429.1"/>
    </source>
</evidence>